<dbReference type="Pfam" id="PF05029">
    <property type="entry name" value="TIMELESS_C"/>
    <property type="match status" value="1"/>
</dbReference>
<name>A0A7R8YWI6_HERIL</name>
<dbReference type="AlphaFoldDB" id="A0A7R8YWI6"/>
<dbReference type="PANTHER" id="PTHR22940">
    <property type="entry name" value="TIMEOUT/TIMELESS-2"/>
    <property type="match status" value="1"/>
</dbReference>
<evidence type="ECO:0000256" key="1">
    <source>
        <dbReference type="ARBA" id="ARBA00008174"/>
    </source>
</evidence>
<feature type="compositionally biased region" description="Acidic residues" evidence="2">
    <location>
        <begin position="612"/>
        <end position="627"/>
    </location>
</feature>
<feature type="region of interest" description="Disordered" evidence="2">
    <location>
        <begin position="1"/>
        <end position="41"/>
    </location>
</feature>
<feature type="compositionally biased region" description="Acidic residues" evidence="2">
    <location>
        <begin position="17"/>
        <end position="38"/>
    </location>
</feature>
<feature type="compositionally biased region" description="Acidic residues" evidence="2">
    <location>
        <begin position="492"/>
        <end position="503"/>
    </location>
</feature>
<dbReference type="Pfam" id="PF26019">
    <property type="entry name" value="HTH_TIMELESS"/>
    <property type="match status" value="2"/>
</dbReference>
<dbReference type="GO" id="GO:0031298">
    <property type="term" value="C:replication fork protection complex"/>
    <property type="evidence" value="ECO:0007669"/>
    <property type="project" value="TreeGrafter"/>
</dbReference>
<reference evidence="4 5" key="1">
    <citation type="submission" date="2020-11" db="EMBL/GenBank/DDBJ databases">
        <authorList>
            <person name="Wallbank WR R."/>
            <person name="Pardo Diaz C."/>
            <person name="Kozak K."/>
            <person name="Martin S."/>
            <person name="Jiggins C."/>
            <person name="Moest M."/>
            <person name="Warren A I."/>
            <person name="Generalovic N T."/>
            <person name="Byers J.R.P. K."/>
            <person name="Montejo-Kovacevich G."/>
            <person name="Yen C E."/>
        </authorList>
    </citation>
    <scope>NUCLEOTIDE SEQUENCE [LARGE SCALE GENOMIC DNA]</scope>
</reference>
<evidence type="ECO:0000313" key="4">
    <source>
        <dbReference type="EMBL" id="CAD7084855.1"/>
    </source>
</evidence>
<evidence type="ECO:0000313" key="5">
    <source>
        <dbReference type="Proteomes" id="UP000594454"/>
    </source>
</evidence>
<dbReference type="GO" id="GO:0043111">
    <property type="term" value="P:replication fork arrest"/>
    <property type="evidence" value="ECO:0007669"/>
    <property type="project" value="TreeGrafter"/>
</dbReference>
<evidence type="ECO:0000256" key="2">
    <source>
        <dbReference type="SAM" id="MobiDB-lite"/>
    </source>
</evidence>
<proteinExistence type="inferred from homology"/>
<accession>A0A7R8YWI6</accession>
<feature type="compositionally biased region" description="Polar residues" evidence="2">
    <location>
        <begin position="461"/>
        <end position="470"/>
    </location>
</feature>
<dbReference type="InterPro" id="IPR044998">
    <property type="entry name" value="Timeless"/>
</dbReference>
<dbReference type="Proteomes" id="UP000594454">
    <property type="component" value="Chromosome 3"/>
</dbReference>
<dbReference type="EMBL" id="LR899011">
    <property type="protein sequence ID" value="CAD7084855.1"/>
    <property type="molecule type" value="Genomic_DNA"/>
</dbReference>
<dbReference type="GO" id="GO:0000076">
    <property type="term" value="P:DNA replication checkpoint signaling"/>
    <property type="evidence" value="ECO:0007669"/>
    <property type="project" value="TreeGrafter"/>
</dbReference>
<dbReference type="GO" id="GO:0009649">
    <property type="term" value="P:entrainment of circadian clock"/>
    <property type="evidence" value="ECO:0007669"/>
    <property type="project" value="TreeGrafter"/>
</dbReference>
<dbReference type="InParanoid" id="A0A7R8YWI6"/>
<feature type="compositionally biased region" description="Basic and acidic residues" evidence="2">
    <location>
        <begin position="669"/>
        <end position="679"/>
    </location>
</feature>
<feature type="compositionally biased region" description="Acidic residues" evidence="2">
    <location>
        <begin position="590"/>
        <end position="602"/>
    </location>
</feature>
<feature type="domain" description="Timeless C-terminal" evidence="3">
    <location>
        <begin position="366"/>
        <end position="449"/>
    </location>
</feature>
<protein>
    <recommendedName>
        <fullName evidence="3">Timeless C-terminal domain-containing protein</fullName>
    </recommendedName>
</protein>
<dbReference type="OrthoDB" id="310853at2759"/>
<feature type="compositionally biased region" description="Basic and acidic residues" evidence="2">
    <location>
        <begin position="687"/>
        <end position="704"/>
    </location>
</feature>
<keyword evidence="5" id="KW-1185">Reference proteome</keyword>
<dbReference type="GO" id="GO:0006281">
    <property type="term" value="P:DNA repair"/>
    <property type="evidence" value="ECO:0007669"/>
    <property type="project" value="TreeGrafter"/>
</dbReference>
<feature type="compositionally biased region" description="Basic residues" evidence="2">
    <location>
        <begin position="331"/>
        <end position="345"/>
    </location>
</feature>
<evidence type="ECO:0000259" key="3">
    <source>
        <dbReference type="Pfam" id="PF05029"/>
    </source>
</evidence>
<gene>
    <name evidence="4" type="ORF">HERILL_LOCUS7729</name>
</gene>
<dbReference type="GO" id="GO:0003677">
    <property type="term" value="F:DNA binding"/>
    <property type="evidence" value="ECO:0007669"/>
    <property type="project" value="TreeGrafter"/>
</dbReference>
<feature type="compositionally biased region" description="Acidic residues" evidence="2">
    <location>
        <begin position="474"/>
        <end position="484"/>
    </location>
</feature>
<feature type="compositionally biased region" description="Basic and acidic residues" evidence="2">
    <location>
        <begin position="549"/>
        <end position="559"/>
    </location>
</feature>
<feature type="region of interest" description="Disordered" evidence="2">
    <location>
        <begin position="523"/>
        <end position="766"/>
    </location>
</feature>
<dbReference type="PANTHER" id="PTHR22940:SF4">
    <property type="entry name" value="PROTEIN TIMELESS HOMOLOG"/>
    <property type="match status" value="1"/>
</dbReference>
<feature type="region of interest" description="Disordered" evidence="2">
    <location>
        <begin position="300"/>
        <end position="349"/>
    </location>
</feature>
<feature type="compositionally biased region" description="Polar residues" evidence="2">
    <location>
        <begin position="705"/>
        <end position="731"/>
    </location>
</feature>
<dbReference type="InterPro" id="IPR007725">
    <property type="entry name" value="TIMELESS_C"/>
</dbReference>
<feature type="region of interest" description="Disordered" evidence="2">
    <location>
        <begin position="461"/>
        <end position="508"/>
    </location>
</feature>
<sequence length="795" mass="90239">MPSSAADVEKQPNQTEDTAENEEDDEEDEEDEEEEEPETVERDFKFEDFAKRLLSPKIIRACTIALSDWETMPTKSLRAAVTILYRIAYELKCSAMLYQATLFKIFQKVFNSPRDKHSEELRRLGIYVVRQFVETAPNNPKIYAELLFYKTLKEANDLETGYTDTYHGATKGAWTEEQENELQTLFEENQRNPQTDQDVIDWILDNLIDKTRTRRGVLKKLKEMGLMFKAPTKKSTAAAAQKNLWQHEEDERLRSLYDEFRLENDCLARIMQAFDEKRTKNNVIKRMIQLGLIADRSEIVPQKTKKSRPKKQQSDVSGTEDSDEEIAEQKPKRKSKPKPAKKPQKSKTIVKTPLDIGTVKFLIAQCDEKFKEALDWLKEGIKDASEDFEEVSEDNDDGVPLLPLQPIEKEAIDDETFKRLLIALGIQPPIEGTDTYWKIPVYLNAADLKVRFEVLDGTYNPAPSENASTQGKDDDSDANQDPNEDTASSASDDNDNDEDDSANDSDSHANFLSKRREHFDNLVFNQSDNEDEHRAPLKPRKGRKSTKAGTERVNADSKPSKGRGRSKKIDINEMLMEGGSQDDKNRENSDADNENPLEDFDSENLRKRLAELVDDDDDDAIDNDDGAVDNTLGNSKSEKTQRVRRNVIESDSSDDEVENKTISNQDNLKAVDRREKDDQLSASGNNEVDKRINTTRDDSQKQHVDVNNQSSTSLANSSGELGDIPNNSLRMSPTPEDDDYDANINAETNIKRTRNDVNGGSEDLDEEGVVAKKQKIVGQDIGARRWAALIDEDSD</sequence>
<organism evidence="4 5">
    <name type="scientific">Hermetia illucens</name>
    <name type="common">Black soldier fly</name>
    <dbReference type="NCBI Taxonomy" id="343691"/>
    <lineage>
        <taxon>Eukaryota</taxon>
        <taxon>Metazoa</taxon>
        <taxon>Ecdysozoa</taxon>
        <taxon>Arthropoda</taxon>
        <taxon>Hexapoda</taxon>
        <taxon>Insecta</taxon>
        <taxon>Pterygota</taxon>
        <taxon>Neoptera</taxon>
        <taxon>Endopterygota</taxon>
        <taxon>Diptera</taxon>
        <taxon>Brachycera</taxon>
        <taxon>Stratiomyomorpha</taxon>
        <taxon>Stratiomyidae</taxon>
        <taxon>Hermetiinae</taxon>
        <taxon>Hermetia</taxon>
    </lineage>
</organism>
<comment type="similarity">
    <text evidence="1">Belongs to the timeless family.</text>
</comment>
<feature type="compositionally biased region" description="Basic residues" evidence="2">
    <location>
        <begin position="536"/>
        <end position="546"/>
    </location>
</feature>